<evidence type="ECO:0000313" key="3">
    <source>
        <dbReference type="Proteomes" id="UP001500449"/>
    </source>
</evidence>
<dbReference type="EMBL" id="BAAAQK010000023">
    <property type="protein sequence ID" value="GAA1867991.1"/>
    <property type="molecule type" value="Genomic_DNA"/>
</dbReference>
<comment type="caution">
    <text evidence="2">The sequence shown here is derived from an EMBL/GenBank/DDBJ whole genome shotgun (WGS) entry which is preliminary data.</text>
</comment>
<feature type="transmembrane region" description="Helical" evidence="1">
    <location>
        <begin position="204"/>
        <end position="220"/>
    </location>
</feature>
<protein>
    <submittedName>
        <fullName evidence="2">Uncharacterized protein</fullName>
    </submittedName>
</protein>
<feature type="transmembrane region" description="Helical" evidence="1">
    <location>
        <begin position="174"/>
        <end position="197"/>
    </location>
</feature>
<gene>
    <name evidence="2" type="ORF">GCM10009836_55570</name>
</gene>
<feature type="transmembrane region" description="Helical" evidence="1">
    <location>
        <begin position="389"/>
        <end position="411"/>
    </location>
</feature>
<keyword evidence="1" id="KW-1133">Transmembrane helix</keyword>
<feature type="transmembrane region" description="Helical" evidence="1">
    <location>
        <begin position="447"/>
        <end position="465"/>
    </location>
</feature>
<keyword evidence="1" id="KW-0812">Transmembrane</keyword>
<keyword evidence="3" id="KW-1185">Reference proteome</keyword>
<sequence>MRRLPPELADAARTSTHPAEVAVALESGGINDRVAHLRYATPDVFTLADAAVRDARDLPRAEPEADPPPVHAGIGASRWFAARGPLYAVPALIALALLPAGDQVESALLLGGLALSWALGYGVTSMAWSYVGALDLPAARRFLRRAILAGTAGSTLVAVVAVFGSLIWTTTMQVTLWTVALLVGQTVYLLSAAALLMTGHEARLAIALVPAAAGAVLGALDGRIAAPLTGPGQTAHGPEVIWLAVSVVLAFGLAMVATRGGARPRQPLPRVIVGNAGLQVVYGLMVSMLVLHPALFELTVLNYESLPLSVTLAALPLVLGMGVAEILLRDHRRRSARLLEAAHSTAEFARAMRRELLAAHLKFAGSLLAMTVVLGALGALLFGLDDARYVLLGLDYALLGTAIFGAMVLNLLGRIETVLLTCGIAAAVLVAVHVVADRTVSDLTAIIWQTGVAAVLLVAHSVLVHRQAALPVAHR</sequence>
<evidence type="ECO:0000313" key="2">
    <source>
        <dbReference type="EMBL" id="GAA1867991.1"/>
    </source>
</evidence>
<proteinExistence type="predicted"/>
<dbReference type="RefSeq" id="WP_344423392.1">
    <property type="nucleotide sequence ID" value="NZ_BAAAQK010000023.1"/>
</dbReference>
<feature type="transmembrane region" description="Helical" evidence="1">
    <location>
        <begin position="272"/>
        <end position="296"/>
    </location>
</feature>
<dbReference type="Proteomes" id="UP001500449">
    <property type="component" value="Unassembled WGS sequence"/>
</dbReference>
<feature type="transmembrane region" description="Helical" evidence="1">
    <location>
        <begin position="146"/>
        <end position="168"/>
    </location>
</feature>
<feature type="transmembrane region" description="Helical" evidence="1">
    <location>
        <begin position="84"/>
        <end position="101"/>
    </location>
</feature>
<feature type="transmembrane region" description="Helical" evidence="1">
    <location>
        <begin position="240"/>
        <end position="260"/>
    </location>
</feature>
<feature type="transmembrane region" description="Helical" evidence="1">
    <location>
        <begin position="308"/>
        <end position="328"/>
    </location>
</feature>
<reference evidence="2 3" key="1">
    <citation type="journal article" date="2019" name="Int. J. Syst. Evol. Microbiol.">
        <title>The Global Catalogue of Microorganisms (GCM) 10K type strain sequencing project: providing services to taxonomists for standard genome sequencing and annotation.</title>
        <authorList>
            <consortium name="The Broad Institute Genomics Platform"/>
            <consortium name="The Broad Institute Genome Sequencing Center for Infectious Disease"/>
            <person name="Wu L."/>
            <person name="Ma J."/>
        </authorList>
    </citation>
    <scope>NUCLEOTIDE SEQUENCE [LARGE SCALE GENOMIC DNA]</scope>
    <source>
        <strain evidence="2 3">JCM 16009</strain>
    </source>
</reference>
<name>A0ABN2NIC4_9PSEU</name>
<organism evidence="2 3">
    <name type="scientific">Pseudonocardia ailaonensis</name>
    <dbReference type="NCBI Taxonomy" id="367279"/>
    <lineage>
        <taxon>Bacteria</taxon>
        <taxon>Bacillati</taxon>
        <taxon>Actinomycetota</taxon>
        <taxon>Actinomycetes</taxon>
        <taxon>Pseudonocardiales</taxon>
        <taxon>Pseudonocardiaceae</taxon>
        <taxon>Pseudonocardia</taxon>
    </lineage>
</organism>
<keyword evidence="1" id="KW-0472">Membrane</keyword>
<feature type="transmembrane region" description="Helical" evidence="1">
    <location>
        <begin position="363"/>
        <end position="383"/>
    </location>
</feature>
<accession>A0ABN2NIC4</accession>
<feature type="transmembrane region" description="Helical" evidence="1">
    <location>
        <begin position="107"/>
        <end position="134"/>
    </location>
</feature>
<feature type="transmembrane region" description="Helical" evidence="1">
    <location>
        <begin position="418"/>
        <end position="435"/>
    </location>
</feature>
<evidence type="ECO:0000256" key="1">
    <source>
        <dbReference type="SAM" id="Phobius"/>
    </source>
</evidence>